<comment type="caution">
    <text evidence="1">The sequence shown here is derived from an EMBL/GenBank/DDBJ whole genome shotgun (WGS) entry which is preliminary data.</text>
</comment>
<proteinExistence type="predicted"/>
<dbReference type="Proteomes" id="UP001519287">
    <property type="component" value="Unassembled WGS sequence"/>
</dbReference>
<evidence type="ECO:0000313" key="2">
    <source>
        <dbReference type="Proteomes" id="UP001519287"/>
    </source>
</evidence>
<dbReference type="InterPro" id="IPR008928">
    <property type="entry name" value="6-hairpin_glycosidase_sf"/>
</dbReference>
<name>A0ABS4IRG6_9BACL</name>
<protein>
    <submittedName>
        <fullName evidence="1">Uncharacterized protein</fullName>
    </submittedName>
</protein>
<dbReference type="SUPFAM" id="SSF48208">
    <property type="entry name" value="Six-hairpin glycosidases"/>
    <property type="match status" value="1"/>
</dbReference>
<accession>A0ABS4IRG6</accession>
<keyword evidence="2" id="KW-1185">Reference proteome</keyword>
<dbReference type="Gene3D" id="1.50.10.10">
    <property type="match status" value="1"/>
</dbReference>
<sequence>MKKIAIVWKDGVKDGSIAIQHAEIEHGEVLCGHGGYEPTNQKFYVNKPGELILTISKENTKLGAFSTIIAVQTEQHSFSFFLRDVSSDYPIYIREYGVIVTDAGNSHDYEQLVAEIVKKGILTKLQQIEAEPEESYEAAAVTTRALTCPIWLGLSRDVRIFEADFRGVGDSDDDRPWDCIRPRFHGQRVHIPETNESPVQYYYLLGRGLGCDYQVSRSLEERIYPIAHCTIQDDDIRYDNVAFASYEASPLHAQTIRGTHYLAADQYGIGFMFTAQQQAEYEQIAEQELNPQEETVYYSKTVATNDARVPRYAWFKNPFPGKLPCKFDGLSGFAMYPSDSVFAVSKLNGEPLPQEEVAVLLKPGESVTFEFYIPHRPISRLRAEQLRQQNFDIRHQECLNFWKSKLQQTTSVELPEPRIAEMMQAGFMHLDLISYGLESDPTLVPTIGVYTAIGSESSPIIQYLDSVGAHQLAERSLQFFLDKQHESGFIQNFGGYMLETGAALWSMGEHYRYVHDEAWISRIKPQLIKAYEYLSAWRNRNLLDELRGKGYGMLEGKTADPEDPFRSYMLNGFAYVGLKRLAEMLLLSDKSLSEKIDMEANGLKQDIVHSLRETMSQSPVVPLGDGSWVPTSAPWADYRGPVSLYADGGKWGTHGSMVARDSMLGPLYLVIQEVLQPNEEETTFLLQYHNELMCLHNVALSQPYYSIHPWIHLKRGETKAFLKAFYNGLAGLADRETYSFWEHYWHASPHKTHEEGWFLMQCRWMLYMEEQLTLRLLPGIPRAWLEQGKRISLRRAASYFGPFSMEIESDVNHGHGRITAHIEFHSDRIPETIEIRLPHPHSKRARSVSGGRYDADKETVHIQTTGSIMQVQVILEFA</sequence>
<dbReference type="RefSeq" id="WP_209970963.1">
    <property type="nucleotide sequence ID" value="NZ_JAGGLB010000004.1"/>
</dbReference>
<dbReference type="InterPro" id="IPR012341">
    <property type="entry name" value="6hp_glycosidase-like_sf"/>
</dbReference>
<dbReference type="EMBL" id="JAGGLB010000004">
    <property type="protein sequence ID" value="MBP1990168.1"/>
    <property type="molecule type" value="Genomic_DNA"/>
</dbReference>
<reference evidence="1 2" key="1">
    <citation type="submission" date="2021-03" db="EMBL/GenBank/DDBJ databases">
        <title>Genomic Encyclopedia of Type Strains, Phase IV (KMG-IV): sequencing the most valuable type-strain genomes for metagenomic binning, comparative biology and taxonomic classification.</title>
        <authorList>
            <person name="Goeker M."/>
        </authorList>
    </citation>
    <scope>NUCLEOTIDE SEQUENCE [LARGE SCALE GENOMIC DNA]</scope>
    <source>
        <strain evidence="1 2">DSM 26048</strain>
    </source>
</reference>
<organism evidence="1 2">
    <name type="scientific">Paenibacillus eucommiae</name>
    <dbReference type="NCBI Taxonomy" id="1355755"/>
    <lineage>
        <taxon>Bacteria</taxon>
        <taxon>Bacillati</taxon>
        <taxon>Bacillota</taxon>
        <taxon>Bacilli</taxon>
        <taxon>Bacillales</taxon>
        <taxon>Paenibacillaceae</taxon>
        <taxon>Paenibacillus</taxon>
    </lineage>
</organism>
<evidence type="ECO:0000313" key="1">
    <source>
        <dbReference type="EMBL" id="MBP1990168.1"/>
    </source>
</evidence>
<gene>
    <name evidence="1" type="ORF">J2Z66_001766</name>
</gene>